<dbReference type="AlphaFoldDB" id="A0A0M8MMG4"/>
<dbReference type="GO" id="GO:0005634">
    <property type="term" value="C:nucleus"/>
    <property type="evidence" value="ECO:0007669"/>
    <property type="project" value="TreeGrafter"/>
</dbReference>
<comment type="caution">
    <text evidence="2">The sequence shown here is derived from an EMBL/GenBank/DDBJ whole genome shotgun (WGS) entry which is preliminary data.</text>
</comment>
<dbReference type="Proteomes" id="UP000037751">
    <property type="component" value="Unassembled WGS sequence"/>
</dbReference>
<dbReference type="GeneID" id="28728981"/>
<dbReference type="STRING" id="77020.A0A0M8MMG4"/>
<dbReference type="GO" id="GO:0030686">
    <property type="term" value="C:90S preribosome"/>
    <property type="evidence" value="ECO:0007669"/>
    <property type="project" value="TreeGrafter"/>
</dbReference>
<dbReference type="PANTHER" id="PTHR24030">
    <property type="entry name" value="PROTEIN CMSS1"/>
    <property type="match status" value="1"/>
</dbReference>
<sequence>MADELDDGLLIDEHLVAYSDDENEHTKPKATTSTSHTDKAAEKKRKRREQAKAQRRKKSAAFQEQVEAARTVAMQPADLQADYLSALQRKAFPKLSELELSEMRLAAAAFLETYQFTRERTLDNLSTFVRECVCTDASAFQSASHPWMQAHGTPRILVITGNAQRAADVARALRPLLPSEERPTKRRKGDKPTPKDTPASSGPNVAKLFARHFKVEEQAAWLETQVTPAAVGTPHRIQALLDKDALHIEHLAAIIIDFSWTDAKNRTVLDTPETRDATLSLLSNTSLRAALTRPSAPCQLALY</sequence>
<reference evidence="2 3" key="1">
    <citation type="submission" date="2015-07" db="EMBL/GenBank/DDBJ databases">
        <title>Draft Genome Sequence of Malassezia furfur CBS1878 and Malassezia pachydermatis CBS1879.</title>
        <authorList>
            <person name="Triana S."/>
            <person name="Ohm R."/>
            <person name="Gonzalez A."/>
            <person name="DeCock H."/>
            <person name="Restrepo S."/>
            <person name="Celis A."/>
        </authorList>
    </citation>
    <scope>NUCLEOTIDE SEQUENCE [LARGE SCALE GENOMIC DNA]</scope>
    <source>
        <strain evidence="2 3">CBS 1879</strain>
    </source>
</reference>
<dbReference type="EMBL" id="LGAV01000002">
    <property type="protein sequence ID" value="KOS15456.1"/>
    <property type="molecule type" value="Genomic_DNA"/>
</dbReference>
<dbReference type="VEuPathDB" id="FungiDB:Malapachy_2618"/>
<proteinExistence type="predicted"/>
<accession>A0A0M8MMG4</accession>
<feature type="region of interest" description="Disordered" evidence="1">
    <location>
        <begin position="172"/>
        <end position="204"/>
    </location>
</feature>
<dbReference type="PANTHER" id="PTHR24030:SF0">
    <property type="entry name" value="PROTEIN CMSS1"/>
    <property type="match status" value="1"/>
</dbReference>
<feature type="compositionally biased region" description="Basic residues" evidence="1">
    <location>
        <begin position="42"/>
        <end position="59"/>
    </location>
</feature>
<evidence type="ECO:0000313" key="3">
    <source>
        <dbReference type="Proteomes" id="UP000037751"/>
    </source>
</evidence>
<name>A0A0M8MMG4_9BASI</name>
<evidence type="ECO:0000313" key="2">
    <source>
        <dbReference type="EMBL" id="KOS15456.1"/>
    </source>
</evidence>
<keyword evidence="3" id="KW-1185">Reference proteome</keyword>
<protein>
    <submittedName>
        <fullName evidence="2">Uncharacterized protein</fullName>
    </submittedName>
</protein>
<feature type="region of interest" description="Disordered" evidence="1">
    <location>
        <begin position="16"/>
        <end position="62"/>
    </location>
</feature>
<dbReference type="RefSeq" id="XP_017993088.1">
    <property type="nucleotide sequence ID" value="XM_018137106.1"/>
</dbReference>
<evidence type="ECO:0000256" key="1">
    <source>
        <dbReference type="SAM" id="MobiDB-lite"/>
    </source>
</evidence>
<dbReference type="OrthoDB" id="1929311at2759"/>
<dbReference type="Pfam" id="PF14617">
    <property type="entry name" value="CMS1"/>
    <property type="match status" value="1"/>
</dbReference>
<dbReference type="InterPro" id="IPR032704">
    <property type="entry name" value="Cms1"/>
</dbReference>
<gene>
    <name evidence="2" type="ORF">Malapachy_2618</name>
</gene>
<organism evidence="2 3">
    <name type="scientific">Malassezia pachydermatis</name>
    <dbReference type="NCBI Taxonomy" id="77020"/>
    <lineage>
        <taxon>Eukaryota</taxon>
        <taxon>Fungi</taxon>
        <taxon>Dikarya</taxon>
        <taxon>Basidiomycota</taxon>
        <taxon>Ustilaginomycotina</taxon>
        <taxon>Malasseziomycetes</taxon>
        <taxon>Malasseziales</taxon>
        <taxon>Malasseziaceae</taxon>
        <taxon>Malassezia</taxon>
    </lineage>
</organism>